<reference evidence="1 2" key="1">
    <citation type="journal article" date="2019" name="Sci. Rep.">
        <title>Orb-weaving spider Araneus ventricosus genome elucidates the spidroin gene catalogue.</title>
        <authorList>
            <person name="Kono N."/>
            <person name="Nakamura H."/>
            <person name="Ohtoshi R."/>
            <person name="Moran D.A.P."/>
            <person name="Shinohara A."/>
            <person name="Yoshida Y."/>
            <person name="Fujiwara M."/>
            <person name="Mori M."/>
            <person name="Tomita M."/>
            <person name="Arakawa K."/>
        </authorList>
    </citation>
    <scope>NUCLEOTIDE SEQUENCE [LARGE SCALE GENOMIC DNA]</scope>
</reference>
<evidence type="ECO:0000313" key="2">
    <source>
        <dbReference type="Proteomes" id="UP000499080"/>
    </source>
</evidence>
<dbReference type="AlphaFoldDB" id="A0A4Y2IVU8"/>
<keyword evidence="2" id="KW-1185">Reference proteome</keyword>
<dbReference type="EMBL" id="BGPR01002919">
    <property type="protein sequence ID" value="GBM81042.1"/>
    <property type="molecule type" value="Genomic_DNA"/>
</dbReference>
<proteinExistence type="predicted"/>
<comment type="caution">
    <text evidence="1">The sequence shown here is derived from an EMBL/GenBank/DDBJ whole genome shotgun (WGS) entry which is preliminary data.</text>
</comment>
<protein>
    <submittedName>
        <fullName evidence="1">Uncharacterized protein</fullName>
    </submittedName>
</protein>
<dbReference type="Proteomes" id="UP000499080">
    <property type="component" value="Unassembled WGS sequence"/>
</dbReference>
<organism evidence="1 2">
    <name type="scientific">Araneus ventricosus</name>
    <name type="common">Orbweaver spider</name>
    <name type="synonym">Epeira ventricosa</name>
    <dbReference type="NCBI Taxonomy" id="182803"/>
    <lineage>
        <taxon>Eukaryota</taxon>
        <taxon>Metazoa</taxon>
        <taxon>Ecdysozoa</taxon>
        <taxon>Arthropoda</taxon>
        <taxon>Chelicerata</taxon>
        <taxon>Arachnida</taxon>
        <taxon>Araneae</taxon>
        <taxon>Araneomorphae</taxon>
        <taxon>Entelegynae</taxon>
        <taxon>Araneoidea</taxon>
        <taxon>Araneidae</taxon>
        <taxon>Araneus</taxon>
    </lineage>
</organism>
<dbReference type="OrthoDB" id="5876180at2759"/>
<gene>
    <name evidence="1" type="ORF">AVEN_56749_1</name>
</gene>
<evidence type="ECO:0000313" key="1">
    <source>
        <dbReference type="EMBL" id="GBM81042.1"/>
    </source>
</evidence>
<name>A0A4Y2IVU8_ARAVE</name>
<sequence>MFVYRPCKICQDKHHTILHEEERKSAVQSAIEGPKTLRHERNDEQVRLVDQDLKPGLLSECQSQDSAFLFTQANDSNMQVLLSTALINVRTGSGNSVACRAMLYSGSRRFLITESY</sequence>
<accession>A0A4Y2IVU8</accession>